<keyword evidence="4" id="KW-0812">Transmembrane</keyword>
<dbReference type="SUPFAM" id="SSF49464">
    <property type="entry name" value="Carboxypeptidase regulatory domain-like"/>
    <property type="match status" value="1"/>
</dbReference>
<dbReference type="Gene3D" id="2.40.170.20">
    <property type="entry name" value="TonB-dependent receptor, beta-barrel domain"/>
    <property type="match status" value="1"/>
</dbReference>
<keyword evidence="7" id="KW-0732">Signal</keyword>
<feature type="chain" id="PRO_5046835441" evidence="7">
    <location>
        <begin position="32"/>
        <end position="1196"/>
    </location>
</feature>
<dbReference type="Pfam" id="PF13620">
    <property type="entry name" value="CarboxypepD_reg"/>
    <property type="match status" value="1"/>
</dbReference>
<evidence type="ECO:0000313" key="10">
    <source>
        <dbReference type="Proteomes" id="UP001634747"/>
    </source>
</evidence>
<sequence length="1196" mass="127927">MFHRKSFRSWFGTLWLCLLPALLLCSSAAVAQVDSGSVVGVVRDTSGALIPNSRVTLTSQDSGQVVTTIANSSGEYTFSPVKIGVYTVSIESSGFSRFQHKDVTVAVQQRVLVDATLTPGQASDTVLVTGDAPQLQTQDASVGQVVDAKKIVDLPLNGRNFTFLAQLSAGVNQNQNDTRGLGATGSFAANGARPAQNNYLLDGIDNNSNLVDFLNGTAYAVLPPPDAIQEFKIQTSNYSAEIGRSAGAVLNATTKSGTNTLHGSAWDFVRNDALDANNYFATTKGHFSQNQFGFTLGGPVRRDHTFLFGDYQGQRNTQAQTLTSTVPTAAQASSGYTNFADLITQGRGATYTDGLGRTFPVGTIFDPATTRAVLCGVPDAQTGITVACGTRAPGTQVGYARTPFSGNVIPINRLDPNGVKLAALFPAPNKAGFTGNYVNNVQGSNNSDSTDVRLDQYFSQKDSAFARFSYLKNPVYLPPPFNGVADGGAFNNGLTNSTTYHGVLNETHTFTPSFINEARVGVNRLESSRLQANASTQGLPAQYGIGGVPQAPNNGGLPRITISNLTPLGGVGYLPSVEYSTVVQFSDDATKTLGHHTLKFGYTYERLRFSVLQPIASRGNITFNGQFTDVPTQTGGNTGLAQLVLAPTNSSVGGGNNLGGFDTAQLSNIATTDMKRNYNGAYVQDEWKATPNLTLNLGLRYDSFGPLVERNGRQTNFQPMSNGATFLFAQKTCNTPLSPAFYAAAAKDNVTIQCTSQPGLQTVQHLNFSPRIGLAYQVTPRFVARAGYGIFYGGFENSSQYTFGDFPFQFALSYQSQTPNSPVNFPNGGNSSIETGLTNISVNPALISASGVSVQGEDYKIRTPYNQNFNLTLQYQISQNQSFQVGYVGNTTRHLGVYIAPNRPHQILVPGQNTLAFSPYPDFASGGNYTSFEASGSYNSLQTTYERRYSAGLSLLANFTYSKCMTNGRDFLNATAIGSFRAATLPGFGISGDYGACDYDIPRVVHVSGTYDVPFGRGRAHGNHLNRATDAVLGGWSTNLIFTAEDGQPGTIRCSVTTTTTFGCFVFVNAGVNRYAQSPNPSGYTVKNFLNPAAFRNAPVATANGQSSYAPLGGGPSQYHGPSYVRADFSLFKNFNFTERVFVQLRAEAFNLANTPNFANPGTTSLASQSTFGQITSLRDGANGNRQIQFAGKFYF</sequence>
<accession>A0ABW9KFG0</accession>
<keyword evidence="9" id="KW-0675">Receptor</keyword>
<keyword evidence="3" id="KW-1134">Transmembrane beta strand</keyword>
<organism evidence="9 10">
    <name type="scientific">Terriglobus aquaticus</name>
    <dbReference type="NCBI Taxonomy" id="940139"/>
    <lineage>
        <taxon>Bacteria</taxon>
        <taxon>Pseudomonadati</taxon>
        <taxon>Acidobacteriota</taxon>
        <taxon>Terriglobia</taxon>
        <taxon>Terriglobales</taxon>
        <taxon>Acidobacteriaceae</taxon>
        <taxon>Terriglobus</taxon>
    </lineage>
</organism>
<keyword evidence="5" id="KW-0472">Membrane</keyword>
<keyword evidence="6" id="KW-0998">Cell outer membrane</keyword>
<evidence type="ECO:0000259" key="8">
    <source>
        <dbReference type="Pfam" id="PF25183"/>
    </source>
</evidence>
<dbReference type="InterPro" id="IPR036942">
    <property type="entry name" value="Beta-barrel_TonB_sf"/>
</dbReference>
<evidence type="ECO:0000256" key="4">
    <source>
        <dbReference type="ARBA" id="ARBA00022692"/>
    </source>
</evidence>
<evidence type="ECO:0000256" key="5">
    <source>
        <dbReference type="ARBA" id="ARBA00023136"/>
    </source>
</evidence>
<dbReference type="RefSeq" id="WP_344687250.1">
    <property type="nucleotide sequence ID" value="NZ_BAABBH010000001.1"/>
</dbReference>
<evidence type="ECO:0000313" key="9">
    <source>
        <dbReference type="EMBL" id="MFN2974404.1"/>
    </source>
</evidence>
<comment type="caution">
    <text evidence="9">The sequence shown here is derived from an EMBL/GenBank/DDBJ whole genome shotgun (WGS) entry which is preliminary data.</text>
</comment>
<dbReference type="Gene3D" id="2.170.130.10">
    <property type="entry name" value="TonB-dependent receptor, plug domain"/>
    <property type="match status" value="1"/>
</dbReference>
<evidence type="ECO:0000256" key="7">
    <source>
        <dbReference type="SAM" id="SignalP"/>
    </source>
</evidence>
<evidence type="ECO:0000256" key="6">
    <source>
        <dbReference type="ARBA" id="ARBA00023237"/>
    </source>
</evidence>
<dbReference type="EMBL" id="JBJYXY010000001">
    <property type="protein sequence ID" value="MFN2974404.1"/>
    <property type="molecule type" value="Genomic_DNA"/>
</dbReference>
<evidence type="ECO:0000256" key="1">
    <source>
        <dbReference type="ARBA" id="ARBA00004571"/>
    </source>
</evidence>
<dbReference type="Gene3D" id="2.60.40.1120">
    <property type="entry name" value="Carboxypeptidase-like, regulatory domain"/>
    <property type="match status" value="1"/>
</dbReference>
<dbReference type="Pfam" id="PF25183">
    <property type="entry name" value="OMP_b-brl_4"/>
    <property type="match status" value="1"/>
</dbReference>
<dbReference type="PANTHER" id="PTHR30069:SF46">
    <property type="entry name" value="OAR PROTEIN"/>
    <property type="match status" value="1"/>
</dbReference>
<dbReference type="SUPFAM" id="SSF56935">
    <property type="entry name" value="Porins"/>
    <property type="match status" value="1"/>
</dbReference>
<gene>
    <name evidence="9" type="ORF">ACK2TP_01380</name>
</gene>
<feature type="signal peptide" evidence="7">
    <location>
        <begin position="1"/>
        <end position="31"/>
    </location>
</feature>
<dbReference type="Proteomes" id="UP001634747">
    <property type="component" value="Unassembled WGS sequence"/>
</dbReference>
<evidence type="ECO:0000256" key="3">
    <source>
        <dbReference type="ARBA" id="ARBA00022452"/>
    </source>
</evidence>
<keyword evidence="10" id="KW-1185">Reference proteome</keyword>
<dbReference type="InterPro" id="IPR039426">
    <property type="entry name" value="TonB-dep_rcpt-like"/>
</dbReference>
<dbReference type="InterPro" id="IPR008969">
    <property type="entry name" value="CarboxyPept-like_regulatory"/>
</dbReference>
<dbReference type="InterPro" id="IPR037066">
    <property type="entry name" value="Plug_dom_sf"/>
</dbReference>
<dbReference type="InterPro" id="IPR057601">
    <property type="entry name" value="Oar-like_b-barrel"/>
</dbReference>
<dbReference type="PANTHER" id="PTHR30069">
    <property type="entry name" value="TONB-DEPENDENT OUTER MEMBRANE RECEPTOR"/>
    <property type="match status" value="1"/>
</dbReference>
<proteinExistence type="predicted"/>
<comment type="subcellular location">
    <subcellularLocation>
        <location evidence="1">Cell outer membrane</location>
        <topology evidence="1">Multi-pass membrane protein</topology>
    </subcellularLocation>
</comment>
<feature type="domain" description="TonB-dependent transporter Oar-like beta-barrel" evidence="8">
    <location>
        <begin position="253"/>
        <end position="1189"/>
    </location>
</feature>
<evidence type="ECO:0000256" key="2">
    <source>
        <dbReference type="ARBA" id="ARBA00022448"/>
    </source>
</evidence>
<reference evidence="9 10" key="1">
    <citation type="submission" date="2024-12" db="EMBL/GenBank/DDBJ databases">
        <authorList>
            <person name="Lee Y."/>
        </authorList>
    </citation>
    <scope>NUCLEOTIDE SEQUENCE [LARGE SCALE GENOMIC DNA]</scope>
    <source>
        <strain evidence="9 10">03SUJ4</strain>
    </source>
</reference>
<keyword evidence="2" id="KW-0813">Transport</keyword>
<name>A0ABW9KFG0_9BACT</name>
<protein>
    <submittedName>
        <fullName evidence="9">TonB-dependent receptor domain-containing protein</fullName>
    </submittedName>
</protein>